<evidence type="ECO:0000313" key="2">
    <source>
        <dbReference type="EMBL" id="MFI5681326.1"/>
    </source>
</evidence>
<dbReference type="InterPro" id="IPR038282">
    <property type="entry name" value="DUF2267_sf"/>
</dbReference>
<dbReference type="Proteomes" id="UP001612415">
    <property type="component" value="Unassembled WGS sequence"/>
</dbReference>
<proteinExistence type="predicted"/>
<sequence length="111" mass="12161">MELATGGATCEGGEFECGYDGFVASVRDRGEYPTPNEAEQVTVAVLKVLASRLTAGGAKDLAAQRTFAGWQQAVEPRSGRRSRPPCRSWAATQEAALPRWTKPKQWHRGRR</sequence>
<evidence type="ECO:0000313" key="3">
    <source>
        <dbReference type="Proteomes" id="UP001612415"/>
    </source>
</evidence>
<accession>A0ABW7YFY3</accession>
<evidence type="ECO:0000256" key="1">
    <source>
        <dbReference type="SAM" id="MobiDB-lite"/>
    </source>
</evidence>
<dbReference type="Gene3D" id="1.10.490.110">
    <property type="entry name" value="Uncharacterized conserved protein DUF2267"/>
    <property type="match status" value="1"/>
</dbReference>
<feature type="compositionally biased region" description="Basic residues" evidence="1">
    <location>
        <begin position="101"/>
        <end position="111"/>
    </location>
</feature>
<protein>
    <submittedName>
        <fullName evidence="2">DUF2267 domain-containing protein</fullName>
    </submittedName>
</protein>
<dbReference type="EMBL" id="JBITDC010000027">
    <property type="protein sequence ID" value="MFI5681326.1"/>
    <property type="molecule type" value="Genomic_DNA"/>
</dbReference>
<dbReference type="RefSeq" id="WP_398661924.1">
    <property type="nucleotide sequence ID" value="NZ_JBITDC010000027.1"/>
</dbReference>
<reference evidence="2 3" key="1">
    <citation type="submission" date="2024-10" db="EMBL/GenBank/DDBJ databases">
        <title>The Natural Products Discovery Center: Release of the First 8490 Sequenced Strains for Exploring Actinobacteria Biosynthetic Diversity.</title>
        <authorList>
            <person name="Kalkreuter E."/>
            <person name="Kautsar S.A."/>
            <person name="Yang D."/>
            <person name="Bader C.D."/>
            <person name="Teijaro C.N."/>
            <person name="Fluegel L."/>
            <person name="Davis C.M."/>
            <person name="Simpson J.R."/>
            <person name="Lauterbach L."/>
            <person name="Steele A.D."/>
            <person name="Gui C."/>
            <person name="Meng S."/>
            <person name="Li G."/>
            <person name="Viehrig K."/>
            <person name="Ye F."/>
            <person name="Su P."/>
            <person name="Kiefer A.F."/>
            <person name="Nichols A."/>
            <person name="Cepeda A.J."/>
            <person name="Yan W."/>
            <person name="Fan B."/>
            <person name="Jiang Y."/>
            <person name="Adhikari A."/>
            <person name="Zheng C.-J."/>
            <person name="Schuster L."/>
            <person name="Cowan T.M."/>
            <person name="Smanski M.J."/>
            <person name="Chevrette M.G."/>
            <person name="De Carvalho L.P.S."/>
            <person name="Shen B."/>
        </authorList>
    </citation>
    <scope>NUCLEOTIDE SEQUENCE [LARGE SCALE GENOMIC DNA]</scope>
    <source>
        <strain evidence="2 3">NPDC051599</strain>
    </source>
</reference>
<organism evidence="2 3">
    <name type="scientific">Streptomyces cellulosae</name>
    <dbReference type="NCBI Taxonomy" id="1968"/>
    <lineage>
        <taxon>Bacteria</taxon>
        <taxon>Bacillati</taxon>
        <taxon>Actinomycetota</taxon>
        <taxon>Actinomycetes</taxon>
        <taxon>Kitasatosporales</taxon>
        <taxon>Streptomycetaceae</taxon>
        <taxon>Streptomyces</taxon>
    </lineage>
</organism>
<comment type="caution">
    <text evidence="2">The sequence shown here is derived from an EMBL/GenBank/DDBJ whole genome shotgun (WGS) entry which is preliminary data.</text>
</comment>
<dbReference type="InterPro" id="IPR018727">
    <property type="entry name" value="DUF2267"/>
</dbReference>
<gene>
    <name evidence="2" type="ORF">ACIA8P_43130</name>
</gene>
<name>A0ABW7YFY3_STRCE</name>
<keyword evidence="3" id="KW-1185">Reference proteome</keyword>
<dbReference type="Pfam" id="PF10025">
    <property type="entry name" value="DUF2267"/>
    <property type="match status" value="1"/>
</dbReference>
<feature type="region of interest" description="Disordered" evidence="1">
    <location>
        <begin position="71"/>
        <end position="111"/>
    </location>
</feature>